<organism evidence="11 12">
    <name type="scientific">Nocardioides marmoribigeumensis</name>
    <dbReference type="NCBI Taxonomy" id="433649"/>
    <lineage>
        <taxon>Bacteria</taxon>
        <taxon>Bacillati</taxon>
        <taxon>Actinomycetota</taxon>
        <taxon>Actinomycetes</taxon>
        <taxon>Propionibacteriales</taxon>
        <taxon>Nocardioidaceae</taxon>
        <taxon>Nocardioides</taxon>
    </lineage>
</organism>
<comment type="PTM">
    <text evidence="6">Acetylated. Deacetylation by the SIR2-homolog deacetylase activates the enzyme.</text>
</comment>
<feature type="binding site" evidence="6">
    <location>
        <position position="555"/>
    </location>
    <ligand>
        <name>Mg(2+)</name>
        <dbReference type="ChEBI" id="CHEBI:18420"/>
    </ligand>
</feature>
<dbReference type="Pfam" id="PF16177">
    <property type="entry name" value="ACAS_N"/>
    <property type="match status" value="1"/>
</dbReference>
<dbReference type="InterPro" id="IPR025110">
    <property type="entry name" value="AMP-bd_C"/>
</dbReference>
<feature type="domain" description="AMP-dependent synthetase/ligase" evidence="8">
    <location>
        <begin position="100"/>
        <end position="486"/>
    </location>
</feature>
<evidence type="ECO:0000256" key="6">
    <source>
        <dbReference type="HAMAP-Rule" id="MF_01123"/>
    </source>
</evidence>
<feature type="binding site" evidence="6">
    <location>
        <position position="531"/>
    </location>
    <ligand>
        <name>ATP</name>
        <dbReference type="ChEBI" id="CHEBI:30616"/>
    </ligand>
</feature>
<feature type="binding site" evidence="6">
    <location>
        <begin position="203"/>
        <end position="206"/>
    </location>
    <ligand>
        <name>CoA</name>
        <dbReference type="ChEBI" id="CHEBI:57287"/>
    </ligand>
</feature>
<proteinExistence type="inferred from homology"/>
<dbReference type="InterPro" id="IPR032387">
    <property type="entry name" value="ACAS_N"/>
</dbReference>
<comment type="caution">
    <text evidence="6">Lacks conserved residue(s) required for the propagation of feature annotation.</text>
</comment>
<feature type="binding site" evidence="6">
    <location>
        <position position="539"/>
    </location>
    <ligand>
        <name>CoA</name>
        <dbReference type="ChEBI" id="CHEBI:57287"/>
    </ligand>
</feature>
<keyword evidence="12" id="KW-1185">Reference proteome</keyword>
<dbReference type="RefSeq" id="WP_310302296.1">
    <property type="nucleotide sequence ID" value="NZ_BAAAPS010000013.1"/>
</dbReference>
<dbReference type="PANTHER" id="PTHR24095">
    <property type="entry name" value="ACETYL-COENZYME A SYNTHETASE"/>
    <property type="match status" value="1"/>
</dbReference>
<feature type="region of interest" description="Disordered" evidence="7">
    <location>
        <begin position="1"/>
        <end position="22"/>
    </location>
</feature>
<feature type="binding site" evidence="6">
    <location>
        <position position="327"/>
    </location>
    <ligand>
        <name>CoA</name>
        <dbReference type="ChEBI" id="CHEBI:57287"/>
    </ligand>
</feature>
<dbReference type="SUPFAM" id="SSF56801">
    <property type="entry name" value="Acetyl-CoA synthetase-like"/>
    <property type="match status" value="1"/>
</dbReference>
<evidence type="ECO:0000259" key="10">
    <source>
        <dbReference type="Pfam" id="PF16177"/>
    </source>
</evidence>
<protein>
    <recommendedName>
        <fullName evidence="6">Acetyl-coenzyme A synthetase</fullName>
        <shortName evidence="6">AcCoA synthetase</shortName>
        <shortName evidence="6">Acs</shortName>
        <ecNumber evidence="6">6.2.1.1</ecNumber>
    </recommendedName>
    <alternativeName>
        <fullName evidence="6">Acetate--CoA ligase</fullName>
    </alternativeName>
    <alternativeName>
        <fullName evidence="6">Acyl-activating enzyme</fullName>
    </alternativeName>
</protein>
<dbReference type="InterPro" id="IPR000873">
    <property type="entry name" value="AMP-dep_synth/lig_dom"/>
</dbReference>
<dbReference type="HAMAP" id="MF_01123">
    <property type="entry name" value="Ac_CoA_synth"/>
    <property type="match status" value="1"/>
</dbReference>
<feature type="domain" description="AMP-binding enzyme C-terminal" evidence="9">
    <location>
        <begin position="547"/>
        <end position="626"/>
    </location>
</feature>
<feature type="binding site" evidence="6">
    <location>
        <begin position="403"/>
        <end position="405"/>
    </location>
    <ligand>
        <name>ATP</name>
        <dbReference type="ChEBI" id="CHEBI:30616"/>
    </ligand>
</feature>
<feature type="binding site" evidence="6">
    <location>
        <position position="542"/>
    </location>
    <ligand>
        <name>ATP</name>
        <dbReference type="ChEBI" id="CHEBI:30616"/>
    </ligand>
</feature>
<dbReference type="InterPro" id="IPR020845">
    <property type="entry name" value="AMP-binding_CS"/>
</dbReference>
<comment type="caution">
    <text evidence="11">The sequence shown here is derived from an EMBL/GenBank/DDBJ whole genome shotgun (WGS) entry which is preliminary data.</text>
</comment>
<dbReference type="Gene3D" id="3.30.300.30">
    <property type="match status" value="1"/>
</dbReference>
<feature type="binding site" evidence="6">
    <location>
        <position position="558"/>
    </location>
    <ligand>
        <name>Mg(2+)</name>
        <dbReference type="ChEBI" id="CHEBI:18420"/>
    </ligand>
</feature>
<dbReference type="Gene3D" id="3.40.50.12780">
    <property type="entry name" value="N-terminal domain of ligase-like"/>
    <property type="match status" value="1"/>
</dbReference>
<feature type="domain" description="Acetyl-coenzyme A synthetase N-terminal" evidence="10">
    <location>
        <begin position="39"/>
        <end position="92"/>
    </location>
</feature>
<dbReference type="InterPro" id="IPR011904">
    <property type="entry name" value="Ac_CoA_lig"/>
</dbReference>
<keyword evidence="5 6" id="KW-0007">Acetylation</keyword>
<keyword evidence="6" id="KW-0460">Magnesium</keyword>
<dbReference type="InterPro" id="IPR042099">
    <property type="entry name" value="ANL_N_sf"/>
</dbReference>
<comment type="catalytic activity">
    <reaction evidence="6">
        <text>acetate + ATP + CoA = acetyl-CoA + AMP + diphosphate</text>
        <dbReference type="Rhea" id="RHEA:23176"/>
        <dbReference type="ChEBI" id="CHEBI:30089"/>
        <dbReference type="ChEBI" id="CHEBI:30616"/>
        <dbReference type="ChEBI" id="CHEBI:33019"/>
        <dbReference type="ChEBI" id="CHEBI:57287"/>
        <dbReference type="ChEBI" id="CHEBI:57288"/>
        <dbReference type="ChEBI" id="CHEBI:456215"/>
        <dbReference type="EC" id="6.2.1.1"/>
    </reaction>
</comment>
<feature type="binding site" evidence="6">
    <location>
        <position position="601"/>
    </location>
    <ligand>
        <name>CoA</name>
        <dbReference type="ChEBI" id="CHEBI:57287"/>
    </ligand>
</feature>
<evidence type="ECO:0000256" key="7">
    <source>
        <dbReference type="SAM" id="MobiDB-lite"/>
    </source>
</evidence>
<evidence type="ECO:0000313" key="11">
    <source>
        <dbReference type="EMBL" id="MDR7362815.1"/>
    </source>
</evidence>
<dbReference type="GO" id="GO:0003987">
    <property type="term" value="F:acetate-CoA ligase activity"/>
    <property type="evidence" value="ECO:0007669"/>
    <property type="project" value="UniProtKB-EC"/>
</dbReference>
<feature type="binding site" evidence="6">
    <location>
        <position position="516"/>
    </location>
    <ligand>
        <name>ATP</name>
        <dbReference type="ChEBI" id="CHEBI:30616"/>
    </ligand>
</feature>
<evidence type="ECO:0000259" key="8">
    <source>
        <dbReference type="Pfam" id="PF00501"/>
    </source>
</evidence>
<dbReference type="Pfam" id="PF13193">
    <property type="entry name" value="AMP-binding_C"/>
    <property type="match status" value="1"/>
</dbReference>
<dbReference type="PROSITE" id="PS00455">
    <property type="entry name" value="AMP_BINDING"/>
    <property type="match status" value="1"/>
</dbReference>
<dbReference type="EC" id="6.2.1.1" evidence="6"/>
<evidence type="ECO:0000256" key="1">
    <source>
        <dbReference type="ARBA" id="ARBA00006432"/>
    </source>
</evidence>
<accession>A0ABU2BW08</accession>
<dbReference type="CDD" id="cd05966">
    <property type="entry name" value="ACS"/>
    <property type="match status" value="1"/>
</dbReference>
<evidence type="ECO:0000256" key="2">
    <source>
        <dbReference type="ARBA" id="ARBA00022598"/>
    </source>
</evidence>
<dbReference type="EMBL" id="JAVDYG010000001">
    <property type="protein sequence ID" value="MDR7362815.1"/>
    <property type="molecule type" value="Genomic_DNA"/>
</dbReference>
<gene>
    <name evidence="6" type="primary">acsA</name>
    <name evidence="11" type="ORF">J2S63_002368</name>
</gene>
<keyword evidence="4 6" id="KW-0067">ATP-binding</keyword>
<dbReference type="NCBIfam" id="TIGR02188">
    <property type="entry name" value="Ac_CoA_lig_AcsA"/>
    <property type="match status" value="1"/>
</dbReference>
<dbReference type="NCBIfam" id="NF001208">
    <property type="entry name" value="PRK00174.1"/>
    <property type="match status" value="1"/>
</dbReference>
<evidence type="ECO:0000256" key="3">
    <source>
        <dbReference type="ARBA" id="ARBA00022741"/>
    </source>
</evidence>
<evidence type="ECO:0000313" key="12">
    <source>
        <dbReference type="Proteomes" id="UP001183648"/>
    </source>
</evidence>
<comment type="function">
    <text evidence="6">Catalyzes the conversion of acetate into acetyl-CoA (AcCoA), an essential intermediate at the junction of anabolic and catabolic pathways. AcsA undergoes a two-step reaction. In the first half reaction, AcsA combines acetate with ATP to form acetyl-adenylate (AcAMP) intermediate. In the second half reaction, it can then transfer the acetyl group from AcAMP to the sulfhydryl group of CoA, forming the product AcCoA.</text>
</comment>
<dbReference type="PANTHER" id="PTHR24095:SF14">
    <property type="entry name" value="ACETYL-COENZYME A SYNTHETASE 1"/>
    <property type="match status" value="1"/>
</dbReference>
<evidence type="ECO:0000256" key="4">
    <source>
        <dbReference type="ARBA" id="ARBA00022840"/>
    </source>
</evidence>
<feature type="compositionally biased region" description="Polar residues" evidence="7">
    <location>
        <begin position="7"/>
        <end position="19"/>
    </location>
</feature>
<evidence type="ECO:0000259" key="9">
    <source>
        <dbReference type="Pfam" id="PF13193"/>
    </source>
</evidence>
<keyword evidence="3 6" id="KW-0547">Nucleotide-binding</keyword>
<evidence type="ECO:0000256" key="5">
    <source>
        <dbReference type="ARBA" id="ARBA00022990"/>
    </source>
</evidence>
<feature type="modified residue" description="N6-acetyllysine" evidence="6">
    <location>
        <position position="626"/>
    </location>
</feature>
<feature type="binding site" evidence="6">
    <location>
        <begin position="427"/>
        <end position="432"/>
    </location>
    <ligand>
        <name>ATP</name>
        <dbReference type="ChEBI" id="CHEBI:30616"/>
    </ligand>
</feature>
<feature type="binding site" evidence="6">
    <location>
        <position position="553"/>
    </location>
    <ligand>
        <name>Mg(2+)</name>
        <dbReference type="ChEBI" id="CHEBI:18420"/>
    </ligand>
</feature>
<dbReference type="Proteomes" id="UP001183648">
    <property type="component" value="Unassembled WGS sequence"/>
</dbReference>
<sequence>MSDESSETNQTNQTLSNLMQEDRTFDPPTELAENANVTQATFDEAAEDRLAFWAKAAERLDWAEPFDEVLDWSNPPFAKWFVGGKLNAAYNCVDRHVEAGLGDRVAFHWEGEPVDDKRTITYADLKDEVCRAANALTDLGVQKGDRVAIYMPMIPETAVAMLACARLGAIHTVVFGGFSSDALASRVLDCEASVIVTSDGGYRRGAPSALKPAVDEAVAKVAEERDDLVKKVLVVKRTGEDVAWNDDLDVWWHDVVDSASPAHECEFFDSEHPLYVMYTSGTTGKPKGILHTTGGYLVGTSWTHWAVFDLKPETDVYWCTADVGWVTGHSYMVYGPLANATTQVMYEGTPDSPEKGRWWQIIEEYGVTIFYTAPTAIRSFMKQGREIPDQRDLSSLRLLGSVGEPINPEAYMWYREVIGAERCPVVDTWWQTETGQIMISPLPGVTAGKPGSAMAPIPGVVAAVVNDEGKEVGNGQGGYLVLKEPWPAMLRTLWGDDERFKETYWSRFEDTYFAGDGAKLDDDGAIWLLGRVDDVMNVSGHRLSTTEIESALVSHPKVAEAAVVGAKDEDTGQAVCAFVILRESAGDGGKDIVEELRNHVRKEIGAIAKPRQIMVVPELPKTRSGKIMRRLLKDVAENREVGDVTTLADSTVMDLISDGMGGKSGDE</sequence>
<keyword evidence="6" id="KW-0479">Metal-binding</keyword>
<dbReference type="InterPro" id="IPR045851">
    <property type="entry name" value="AMP-bd_C_sf"/>
</dbReference>
<dbReference type="Pfam" id="PF00501">
    <property type="entry name" value="AMP-binding"/>
    <property type="match status" value="1"/>
</dbReference>
<reference evidence="11 12" key="1">
    <citation type="submission" date="2023-07" db="EMBL/GenBank/DDBJ databases">
        <title>Sequencing the genomes of 1000 actinobacteria strains.</title>
        <authorList>
            <person name="Klenk H.-P."/>
        </authorList>
    </citation>
    <scope>NUCLEOTIDE SEQUENCE [LARGE SCALE GENOMIC DNA]</scope>
    <source>
        <strain evidence="11 12">DSM 19426</strain>
    </source>
</reference>
<comment type="similarity">
    <text evidence="1 6">Belongs to the ATP-dependent AMP-binding enzyme family.</text>
</comment>
<comment type="cofactor">
    <cofactor evidence="6">
        <name>Mg(2+)</name>
        <dbReference type="ChEBI" id="CHEBI:18420"/>
    </cofactor>
</comment>
<keyword evidence="2 6" id="KW-0436">Ligase</keyword>
<name>A0ABU2BW08_9ACTN</name>